<dbReference type="Proteomes" id="UP001152795">
    <property type="component" value="Unassembled WGS sequence"/>
</dbReference>
<dbReference type="AlphaFoldDB" id="A0A6S7H645"/>
<comment type="caution">
    <text evidence="1">The sequence shown here is derived from an EMBL/GenBank/DDBJ whole genome shotgun (WGS) entry which is preliminary data.</text>
</comment>
<evidence type="ECO:0000313" key="1">
    <source>
        <dbReference type="EMBL" id="CAB3999456.1"/>
    </source>
</evidence>
<gene>
    <name evidence="1" type="ORF">PACLA_8A048159</name>
</gene>
<dbReference type="OrthoDB" id="8060926at2759"/>
<sequence length="155" mass="17960">KKTGVAFDNFDRFVETLSGKDTLHDTVGIAYQILSEEKSTIEESSESEYVRVVASRKRRRRAFQAIGLDIHVEPYWKKPAMLTVPVLPLDDPRKAFEAESYLNARAYDSLWMKDFCFSPNDTPMWVEWNAKLFNDTPMWVGWNASCTMQKTPKVK</sequence>
<protein>
    <submittedName>
        <fullName evidence="1">Uncharacterized protein</fullName>
    </submittedName>
</protein>
<evidence type="ECO:0000313" key="2">
    <source>
        <dbReference type="Proteomes" id="UP001152795"/>
    </source>
</evidence>
<organism evidence="1 2">
    <name type="scientific">Paramuricea clavata</name>
    <name type="common">Red gorgonian</name>
    <name type="synonym">Violescent sea-whip</name>
    <dbReference type="NCBI Taxonomy" id="317549"/>
    <lineage>
        <taxon>Eukaryota</taxon>
        <taxon>Metazoa</taxon>
        <taxon>Cnidaria</taxon>
        <taxon>Anthozoa</taxon>
        <taxon>Octocorallia</taxon>
        <taxon>Malacalcyonacea</taxon>
        <taxon>Plexauridae</taxon>
        <taxon>Paramuricea</taxon>
    </lineage>
</organism>
<reference evidence="1" key="1">
    <citation type="submission" date="2020-04" db="EMBL/GenBank/DDBJ databases">
        <authorList>
            <person name="Alioto T."/>
            <person name="Alioto T."/>
            <person name="Gomez Garrido J."/>
        </authorList>
    </citation>
    <scope>NUCLEOTIDE SEQUENCE</scope>
    <source>
        <strain evidence="1">A484AB</strain>
    </source>
</reference>
<dbReference type="EMBL" id="CACRXK020003592">
    <property type="protein sequence ID" value="CAB3999456.1"/>
    <property type="molecule type" value="Genomic_DNA"/>
</dbReference>
<accession>A0A6S7H645</accession>
<feature type="non-terminal residue" evidence="1">
    <location>
        <position position="1"/>
    </location>
</feature>
<keyword evidence="2" id="KW-1185">Reference proteome</keyword>
<proteinExistence type="predicted"/>
<name>A0A6S7H645_PARCT</name>